<gene>
    <name evidence="7" type="ORF">L284_19525</name>
</gene>
<evidence type="ECO:0000256" key="6">
    <source>
        <dbReference type="SAM" id="Phobius"/>
    </source>
</evidence>
<feature type="compositionally biased region" description="Basic and acidic residues" evidence="5">
    <location>
        <begin position="116"/>
        <end position="127"/>
    </location>
</feature>
<evidence type="ECO:0000256" key="5">
    <source>
        <dbReference type="SAM" id="MobiDB-lite"/>
    </source>
</evidence>
<dbReference type="OrthoDB" id="7595779at2"/>
<dbReference type="Pfam" id="PF13564">
    <property type="entry name" value="DoxX_2"/>
    <property type="match status" value="1"/>
</dbReference>
<dbReference type="InterPro" id="IPR032808">
    <property type="entry name" value="DoxX"/>
</dbReference>
<comment type="subcellular location">
    <subcellularLocation>
        <location evidence="1">Membrane</location>
        <topology evidence="1">Multi-pass membrane protein</topology>
    </subcellularLocation>
</comment>
<feature type="transmembrane region" description="Helical" evidence="6">
    <location>
        <begin position="66"/>
        <end position="86"/>
    </location>
</feature>
<evidence type="ECO:0000313" key="7">
    <source>
        <dbReference type="EMBL" id="EQB09572.1"/>
    </source>
</evidence>
<dbReference type="RefSeq" id="WP_021235647.1">
    <property type="nucleotide sequence ID" value="NZ_ATHL01000129.1"/>
</dbReference>
<feature type="transmembrane region" description="Helical" evidence="6">
    <location>
        <begin position="92"/>
        <end position="110"/>
    </location>
</feature>
<reference evidence="7 8" key="1">
    <citation type="journal article" date="2013" name="Genome Announc.">
        <title>Genome Sequence of Novosphingobium lindaniclasticum LE124T, Isolated from a Hexachlorocyclohexane Dumpsite.</title>
        <authorList>
            <person name="Saxena A."/>
            <person name="Nayyar N."/>
            <person name="Sangwan N."/>
            <person name="Kumari R."/>
            <person name="Khurana J.P."/>
            <person name="Lal R."/>
        </authorList>
    </citation>
    <scope>NUCLEOTIDE SEQUENCE [LARGE SCALE GENOMIC DNA]</scope>
    <source>
        <strain evidence="7 8">LE124</strain>
    </source>
</reference>
<organism evidence="7 8">
    <name type="scientific">Novosphingobium lindaniclasticum LE124</name>
    <dbReference type="NCBI Taxonomy" id="1096930"/>
    <lineage>
        <taxon>Bacteria</taxon>
        <taxon>Pseudomonadati</taxon>
        <taxon>Pseudomonadota</taxon>
        <taxon>Alphaproteobacteria</taxon>
        <taxon>Sphingomonadales</taxon>
        <taxon>Sphingomonadaceae</taxon>
        <taxon>Novosphingobium</taxon>
    </lineage>
</organism>
<dbReference type="Proteomes" id="UP000015527">
    <property type="component" value="Unassembled WGS sequence"/>
</dbReference>
<feature type="transmembrane region" description="Helical" evidence="6">
    <location>
        <begin position="43"/>
        <end position="61"/>
    </location>
</feature>
<evidence type="ECO:0008006" key="9">
    <source>
        <dbReference type="Google" id="ProtNLM"/>
    </source>
</evidence>
<keyword evidence="4 6" id="KW-0472">Membrane</keyword>
<evidence type="ECO:0000256" key="4">
    <source>
        <dbReference type="ARBA" id="ARBA00023136"/>
    </source>
</evidence>
<keyword evidence="8" id="KW-1185">Reference proteome</keyword>
<protein>
    <recommendedName>
        <fullName evidence="9">DoxX family protein</fullName>
    </recommendedName>
</protein>
<proteinExistence type="predicted"/>
<dbReference type="PATRIC" id="fig|1096930.3.peg.3846"/>
<dbReference type="eggNOG" id="ENOG503330R">
    <property type="taxonomic scope" value="Bacteria"/>
</dbReference>
<sequence>MRRIADAALSLGLAAFFLIGGLVNGTASDATMAQYVAWGYPRWFPYVTAAMEGASAILLILARTRLIGAALGTAVMTAALATLILAGEYLHAATPAALIFLSALAGWHALAREEGSTVETVPEHDRNANPWAGHEA</sequence>
<keyword evidence="3 6" id="KW-1133">Transmembrane helix</keyword>
<keyword evidence="2 6" id="KW-0812">Transmembrane</keyword>
<evidence type="ECO:0000256" key="3">
    <source>
        <dbReference type="ARBA" id="ARBA00022989"/>
    </source>
</evidence>
<comment type="caution">
    <text evidence="7">The sequence shown here is derived from an EMBL/GenBank/DDBJ whole genome shotgun (WGS) entry which is preliminary data.</text>
</comment>
<evidence type="ECO:0000256" key="1">
    <source>
        <dbReference type="ARBA" id="ARBA00004141"/>
    </source>
</evidence>
<dbReference type="GO" id="GO:0016020">
    <property type="term" value="C:membrane"/>
    <property type="evidence" value="ECO:0007669"/>
    <property type="project" value="UniProtKB-SubCell"/>
</dbReference>
<feature type="region of interest" description="Disordered" evidence="5">
    <location>
        <begin position="116"/>
        <end position="136"/>
    </location>
</feature>
<accession>T0H954</accession>
<name>T0H954_9SPHN</name>
<dbReference type="AlphaFoldDB" id="T0H954"/>
<evidence type="ECO:0000256" key="2">
    <source>
        <dbReference type="ARBA" id="ARBA00022692"/>
    </source>
</evidence>
<evidence type="ECO:0000313" key="8">
    <source>
        <dbReference type="Proteomes" id="UP000015527"/>
    </source>
</evidence>
<dbReference type="EMBL" id="ATHL01000129">
    <property type="protein sequence ID" value="EQB09572.1"/>
    <property type="molecule type" value="Genomic_DNA"/>
</dbReference>